<dbReference type="GO" id="GO:0015074">
    <property type="term" value="P:DNA integration"/>
    <property type="evidence" value="ECO:0007669"/>
    <property type="project" value="UniProtKB-KW"/>
</dbReference>
<accession>A0AB39VBD4</accession>
<dbReference type="Pfam" id="PF00589">
    <property type="entry name" value="Phage_integrase"/>
    <property type="match status" value="1"/>
</dbReference>
<dbReference type="InterPro" id="IPR002104">
    <property type="entry name" value="Integrase_catalytic"/>
</dbReference>
<reference evidence="6" key="1">
    <citation type="submission" date="2024-07" db="EMBL/GenBank/DDBJ databases">
        <authorList>
            <person name="Li X.-J."/>
            <person name="Wang X."/>
        </authorList>
    </citation>
    <scope>NUCLEOTIDE SEQUENCE</scope>
    <source>
        <strain evidence="6">HSP-342</strain>
    </source>
</reference>
<organism evidence="6">
    <name type="scientific">Leptotrichia mesophila</name>
    <dbReference type="NCBI Taxonomy" id="3239303"/>
    <lineage>
        <taxon>Bacteria</taxon>
        <taxon>Fusobacteriati</taxon>
        <taxon>Fusobacteriota</taxon>
        <taxon>Fusobacteriia</taxon>
        <taxon>Fusobacteriales</taxon>
        <taxon>Leptotrichiaceae</taxon>
        <taxon>Leptotrichia</taxon>
    </lineage>
</organism>
<dbReference type="Gene3D" id="1.10.443.10">
    <property type="entry name" value="Intergrase catalytic core"/>
    <property type="match status" value="1"/>
</dbReference>
<dbReference type="SUPFAM" id="SSF56349">
    <property type="entry name" value="DNA breaking-rejoining enzymes"/>
    <property type="match status" value="1"/>
</dbReference>
<dbReference type="InterPro" id="IPR028259">
    <property type="entry name" value="AP2-like_int_N"/>
</dbReference>
<dbReference type="InterPro" id="IPR050090">
    <property type="entry name" value="Tyrosine_recombinase_XerCD"/>
</dbReference>
<dbReference type="InterPro" id="IPR010998">
    <property type="entry name" value="Integrase_recombinase_N"/>
</dbReference>
<feature type="domain" description="Tyr recombinase" evidence="5">
    <location>
        <begin position="165"/>
        <end position="347"/>
    </location>
</feature>
<dbReference type="GO" id="GO:0006310">
    <property type="term" value="P:DNA recombination"/>
    <property type="evidence" value="ECO:0007669"/>
    <property type="project" value="UniProtKB-KW"/>
</dbReference>
<dbReference type="PANTHER" id="PTHR30349">
    <property type="entry name" value="PHAGE INTEGRASE-RELATED"/>
    <property type="match status" value="1"/>
</dbReference>
<dbReference type="CDD" id="cd01189">
    <property type="entry name" value="INT_ICEBs1_C_like"/>
    <property type="match status" value="1"/>
</dbReference>
<dbReference type="InterPro" id="IPR004107">
    <property type="entry name" value="Integrase_SAM-like_N"/>
</dbReference>
<dbReference type="AlphaFoldDB" id="A0AB39VBD4"/>
<gene>
    <name evidence="6" type="ORF">AB8B23_03015</name>
</gene>
<dbReference type="Pfam" id="PF14657">
    <property type="entry name" value="Arm-DNA-bind_4"/>
    <property type="match status" value="1"/>
</dbReference>
<evidence type="ECO:0000256" key="3">
    <source>
        <dbReference type="ARBA" id="ARBA00023125"/>
    </source>
</evidence>
<keyword evidence="4" id="KW-0233">DNA recombination</keyword>
<name>A0AB39VBD4_9FUSO</name>
<evidence type="ECO:0000256" key="4">
    <source>
        <dbReference type="ARBA" id="ARBA00023172"/>
    </source>
</evidence>
<dbReference type="EMBL" id="CP165646">
    <property type="protein sequence ID" value="XDU65141.1"/>
    <property type="molecule type" value="Genomic_DNA"/>
</dbReference>
<protein>
    <submittedName>
        <fullName evidence="6">Site-specific integrase</fullName>
    </submittedName>
</protein>
<comment type="similarity">
    <text evidence="1">Belongs to the 'phage' integrase family.</text>
</comment>
<keyword evidence="2" id="KW-0229">DNA integration</keyword>
<dbReference type="RefSeq" id="WP_369713331.1">
    <property type="nucleotide sequence ID" value="NZ_CP165646.1"/>
</dbReference>
<dbReference type="InterPro" id="IPR011010">
    <property type="entry name" value="DNA_brk_join_enz"/>
</dbReference>
<evidence type="ECO:0000256" key="1">
    <source>
        <dbReference type="ARBA" id="ARBA00008857"/>
    </source>
</evidence>
<dbReference type="KEGG" id="lmes:AB8B23_03015"/>
<evidence type="ECO:0000313" key="6">
    <source>
        <dbReference type="EMBL" id="XDU65141.1"/>
    </source>
</evidence>
<keyword evidence="3" id="KW-0238">DNA-binding</keyword>
<dbReference type="PANTHER" id="PTHR30349:SF64">
    <property type="entry name" value="PROPHAGE INTEGRASE INTD-RELATED"/>
    <property type="match status" value="1"/>
</dbReference>
<dbReference type="Gene3D" id="1.10.150.130">
    <property type="match status" value="1"/>
</dbReference>
<proteinExistence type="inferred from homology"/>
<dbReference type="GO" id="GO:0003677">
    <property type="term" value="F:DNA binding"/>
    <property type="evidence" value="ECO:0007669"/>
    <property type="project" value="UniProtKB-KW"/>
</dbReference>
<evidence type="ECO:0000259" key="5">
    <source>
        <dbReference type="PROSITE" id="PS51898"/>
    </source>
</evidence>
<dbReference type="InterPro" id="IPR013762">
    <property type="entry name" value="Integrase-like_cat_sf"/>
</dbReference>
<dbReference type="Pfam" id="PF14659">
    <property type="entry name" value="Phage_int_SAM_3"/>
    <property type="match status" value="1"/>
</dbReference>
<dbReference type="PROSITE" id="PS51898">
    <property type="entry name" value="TYR_RECOMBINASE"/>
    <property type="match status" value="1"/>
</dbReference>
<sequence>MPAYKDDERGTWYCEFRYKEINGFSRKKKKRGFKTKKGAVEYERNFLAQLSTKAESIYFKDFAQIYLTDIKTRIKPSSYNNKEKIFKFKLIPFFENILVGDITPIIIRKWQNEELKNNYKKSYFVTIQKEMSAIMNYAVKFYNLPFNPVARAGQVSDSPLLREKDEIKVWNLKEFNDFIKHVDNCELYTIFNLLYFTGARIGEILALNHKDFNFKNRTMRINKNYQKIKGKEHITTPKTKSSIRTIKIPNFLCDIVQEYLKKLYDINIPRIFNTSRTNVHRCKNNTIRKYNLKKIRLHDFRHSHASVLLNEGVNIIAVSKRLGHESVKMTLDTYAHLMDGNEDKLIDTLEKLKNEEF</sequence>
<evidence type="ECO:0000256" key="2">
    <source>
        <dbReference type="ARBA" id="ARBA00022908"/>
    </source>
</evidence>